<reference evidence="2 3" key="1">
    <citation type="submission" date="2024-10" db="EMBL/GenBank/DDBJ databases">
        <title>The Natural Products Discovery Center: Release of the First 8490 Sequenced Strains for Exploring Actinobacteria Biosynthetic Diversity.</title>
        <authorList>
            <person name="Kalkreuter E."/>
            <person name="Kautsar S.A."/>
            <person name="Yang D."/>
            <person name="Bader C.D."/>
            <person name="Teijaro C.N."/>
            <person name="Fluegel L."/>
            <person name="Davis C.M."/>
            <person name="Simpson J.R."/>
            <person name="Lauterbach L."/>
            <person name="Steele A.D."/>
            <person name="Gui C."/>
            <person name="Meng S."/>
            <person name="Li G."/>
            <person name="Viehrig K."/>
            <person name="Ye F."/>
            <person name="Su P."/>
            <person name="Kiefer A.F."/>
            <person name="Nichols A."/>
            <person name="Cepeda A.J."/>
            <person name="Yan W."/>
            <person name="Fan B."/>
            <person name="Jiang Y."/>
            <person name="Adhikari A."/>
            <person name="Zheng C.-J."/>
            <person name="Schuster L."/>
            <person name="Cowan T.M."/>
            <person name="Smanski M.J."/>
            <person name="Chevrette M.G."/>
            <person name="De Carvalho L.P.S."/>
            <person name="Shen B."/>
        </authorList>
    </citation>
    <scope>NUCLEOTIDE SEQUENCE [LARGE SCALE GENOMIC DNA]</scope>
    <source>
        <strain evidence="2 3">NPDC021253</strain>
    </source>
</reference>
<evidence type="ECO:0000259" key="1">
    <source>
        <dbReference type="SMART" id="SM00418"/>
    </source>
</evidence>
<name>A0ABW7SPI6_9ACTN</name>
<accession>A0ABW7SPI6</accession>
<dbReference type="InterPro" id="IPR036388">
    <property type="entry name" value="WH-like_DNA-bd_sf"/>
</dbReference>
<dbReference type="EMBL" id="JBIRPU010000008">
    <property type="protein sequence ID" value="MFI0793853.1"/>
    <property type="molecule type" value="Genomic_DNA"/>
</dbReference>
<dbReference type="Pfam" id="PF12840">
    <property type="entry name" value="HTH_20"/>
    <property type="match status" value="1"/>
</dbReference>
<dbReference type="Proteomes" id="UP001611075">
    <property type="component" value="Unassembled WGS sequence"/>
</dbReference>
<organism evidence="2 3">
    <name type="scientific">Micromonospora rubida</name>
    <dbReference type="NCBI Taxonomy" id="2697657"/>
    <lineage>
        <taxon>Bacteria</taxon>
        <taxon>Bacillati</taxon>
        <taxon>Actinomycetota</taxon>
        <taxon>Actinomycetes</taxon>
        <taxon>Micromonosporales</taxon>
        <taxon>Micromonosporaceae</taxon>
        <taxon>Micromonospora</taxon>
    </lineage>
</organism>
<protein>
    <submittedName>
        <fullName evidence="2">Helix-turn-helix transcriptional regulator</fullName>
    </submittedName>
</protein>
<gene>
    <name evidence="2" type="ORF">ACH4OY_14345</name>
</gene>
<keyword evidence="3" id="KW-1185">Reference proteome</keyword>
<dbReference type="RefSeq" id="WP_396679855.1">
    <property type="nucleotide sequence ID" value="NZ_JBIRPU010000008.1"/>
</dbReference>
<comment type="caution">
    <text evidence="2">The sequence shown here is derived from an EMBL/GenBank/DDBJ whole genome shotgun (WGS) entry which is preliminary data.</text>
</comment>
<sequence length="252" mass="26615">MKPRRVLRLTDVVTLSNVETPRTGPTGETIDPRRHRALGTASRASILEMVRAAGAGMTIAEVGERTGLHLSTARAHLDRLVDAGLLVKARASGGQPGRPAWRYRVAMAEAPAPAPYRVLAAALLDHLSRRGHGDVRAEATHAGHGWGRHLAAATAPGGDPVNTLLDVLRGLGFSPRLHETADGTTEIHLHTCPFLELVNRNPDAICALHVGVVRGTLEHAGASPAGAVLEPFGAPDACVVRLTLPQLREESA</sequence>
<feature type="domain" description="HTH arsR-type" evidence="1">
    <location>
        <begin position="33"/>
        <end position="121"/>
    </location>
</feature>
<proteinExistence type="predicted"/>
<evidence type="ECO:0000313" key="2">
    <source>
        <dbReference type="EMBL" id="MFI0793853.1"/>
    </source>
</evidence>
<dbReference type="InterPro" id="IPR011991">
    <property type="entry name" value="ArsR-like_HTH"/>
</dbReference>
<dbReference type="InterPro" id="IPR036390">
    <property type="entry name" value="WH_DNA-bd_sf"/>
</dbReference>
<dbReference type="SMART" id="SM00418">
    <property type="entry name" value="HTH_ARSR"/>
    <property type="match status" value="1"/>
</dbReference>
<dbReference type="CDD" id="cd00090">
    <property type="entry name" value="HTH_ARSR"/>
    <property type="match status" value="1"/>
</dbReference>
<dbReference type="SUPFAM" id="SSF46785">
    <property type="entry name" value="Winged helix' DNA-binding domain"/>
    <property type="match status" value="1"/>
</dbReference>
<dbReference type="InterPro" id="IPR001845">
    <property type="entry name" value="HTH_ArsR_DNA-bd_dom"/>
</dbReference>
<dbReference type="Gene3D" id="1.10.10.10">
    <property type="entry name" value="Winged helix-like DNA-binding domain superfamily/Winged helix DNA-binding domain"/>
    <property type="match status" value="1"/>
</dbReference>
<evidence type="ECO:0000313" key="3">
    <source>
        <dbReference type="Proteomes" id="UP001611075"/>
    </source>
</evidence>